<comment type="similarity">
    <text evidence="1 4">Belongs to the GTR/RAG GTP-binding protein family.</text>
</comment>
<evidence type="ECO:0000313" key="6">
    <source>
        <dbReference type="EMBL" id="KAI9634447.1"/>
    </source>
</evidence>
<dbReference type="GO" id="GO:0005634">
    <property type="term" value="C:nucleus"/>
    <property type="evidence" value="ECO:0007669"/>
    <property type="project" value="TreeGrafter"/>
</dbReference>
<dbReference type="GeneID" id="77729074"/>
<dbReference type="GO" id="GO:0009267">
    <property type="term" value="P:cellular response to starvation"/>
    <property type="evidence" value="ECO:0007669"/>
    <property type="project" value="TreeGrafter"/>
</dbReference>
<dbReference type="EMBL" id="JAKWFO010000007">
    <property type="protein sequence ID" value="KAI9634447.1"/>
    <property type="molecule type" value="Genomic_DNA"/>
</dbReference>
<comment type="caution">
    <text evidence="6">The sequence shown here is derived from an EMBL/GenBank/DDBJ whole genome shotgun (WGS) entry which is preliminary data.</text>
</comment>
<dbReference type="GO" id="GO:0000329">
    <property type="term" value="C:fungal-type vacuole membrane"/>
    <property type="evidence" value="ECO:0007669"/>
    <property type="project" value="TreeGrafter"/>
</dbReference>
<keyword evidence="2 4" id="KW-0547">Nucleotide-binding</keyword>
<protein>
    <recommendedName>
        <fullName evidence="4">GTP-binding protein</fullName>
    </recommendedName>
</protein>
<dbReference type="InterPro" id="IPR027417">
    <property type="entry name" value="P-loop_NTPase"/>
</dbReference>
<dbReference type="Proteomes" id="UP001164286">
    <property type="component" value="Unassembled WGS sequence"/>
</dbReference>
<name>A0AA38H651_9TREE</name>
<dbReference type="GO" id="GO:0003924">
    <property type="term" value="F:GTPase activity"/>
    <property type="evidence" value="ECO:0007669"/>
    <property type="project" value="UniProtKB-UniRule"/>
</dbReference>
<evidence type="ECO:0000256" key="2">
    <source>
        <dbReference type="ARBA" id="ARBA00022741"/>
    </source>
</evidence>
<dbReference type="AlphaFoldDB" id="A0AA38H651"/>
<dbReference type="PANTHER" id="PTHR11259">
    <property type="entry name" value="RAS-RELATED GTP BINDING RAG/GTR YEAST"/>
    <property type="match status" value="1"/>
</dbReference>
<accession>A0AA38H651</accession>
<evidence type="ECO:0000313" key="7">
    <source>
        <dbReference type="Proteomes" id="UP001164286"/>
    </source>
</evidence>
<dbReference type="SUPFAM" id="SSF52540">
    <property type="entry name" value="P-loop containing nucleoside triphosphate hydrolases"/>
    <property type="match status" value="1"/>
</dbReference>
<dbReference type="Pfam" id="PF04670">
    <property type="entry name" value="Gtr1_RagA"/>
    <property type="match status" value="1"/>
</dbReference>
<reference evidence="6" key="1">
    <citation type="journal article" date="2022" name="G3 (Bethesda)">
        <title>High quality genome of the basidiomycete yeast Dioszegia hungarica PDD-24b-2 isolated from cloud water.</title>
        <authorList>
            <person name="Jarrige D."/>
            <person name="Haridas S."/>
            <person name="Bleykasten-Grosshans C."/>
            <person name="Joly M."/>
            <person name="Nadalig T."/>
            <person name="Sancelme M."/>
            <person name="Vuilleumier S."/>
            <person name="Grigoriev I.V."/>
            <person name="Amato P."/>
            <person name="Bringel F."/>
        </authorList>
    </citation>
    <scope>NUCLEOTIDE SEQUENCE</scope>
    <source>
        <strain evidence="6">PDD-24b-2</strain>
    </source>
</reference>
<dbReference type="GO" id="GO:0010507">
    <property type="term" value="P:negative regulation of autophagy"/>
    <property type="evidence" value="ECO:0007669"/>
    <property type="project" value="TreeGrafter"/>
</dbReference>
<dbReference type="Gene3D" id="3.40.50.300">
    <property type="entry name" value="P-loop containing nucleotide triphosphate hydrolases"/>
    <property type="match status" value="1"/>
</dbReference>
<gene>
    <name evidence="6" type="ORF">MKK02DRAFT_37978</name>
</gene>
<evidence type="ECO:0000256" key="5">
    <source>
        <dbReference type="SAM" id="MobiDB-lite"/>
    </source>
</evidence>
<evidence type="ECO:0000256" key="3">
    <source>
        <dbReference type="ARBA" id="ARBA00023134"/>
    </source>
</evidence>
<organism evidence="6 7">
    <name type="scientific">Dioszegia hungarica</name>
    <dbReference type="NCBI Taxonomy" id="4972"/>
    <lineage>
        <taxon>Eukaryota</taxon>
        <taxon>Fungi</taxon>
        <taxon>Dikarya</taxon>
        <taxon>Basidiomycota</taxon>
        <taxon>Agaricomycotina</taxon>
        <taxon>Tremellomycetes</taxon>
        <taxon>Tremellales</taxon>
        <taxon>Bulleribasidiaceae</taxon>
        <taxon>Dioszegia</taxon>
    </lineage>
</organism>
<dbReference type="InterPro" id="IPR006762">
    <property type="entry name" value="Gtr1_RagA"/>
</dbReference>
<evidence type="ECO:0000256" key="4">
    <source>
        <dbReference type="RuleBase" id="RU367014"/>
    </source>
</evidence>
<proteinExistence type="inferred from homology"/>
<comment type="subunit">
    <text evidence="4">Component of the GSE complex.</text>
</comment>
<dbReference type="PANTHER" id="PTHR11259:SF2">
    <property type="entry name" value="GH16429P"/>
    <property type="match status" value="1"/>
</dbReference>
<dbReference type="GO" id="GO:1904263">
    <property type="term" value="P:positive regulation of TORC1 signaling"/>
    <property type="evidence" value="ECO:0007669"/>
    <property type="project" value="TreeGrafter"/>
</dbReference>
<dbReference type="RefSeq" id="XP_052944224.1">
    <property type="nucleotide sequence ID" value="XM_053089869.1"/>
</dbReference>
<dbReference type="Gene3D" id="3.30.450.190">
    <property type="match status" value="1"/>
</dbReference>
<sequence>MESRGESSKPRSVQPAAEEGAPHRRNILVLGSRKSGKSSCIKTVFQQVPVKDVPFFGVTQKVEKINYNSIVQLQVWDTPPNFDVDQLEGGLKSFSTLVYVIDMQQDDTYHEALYRFVTIMLKAYIANPGMKFAVFIHKAEMLSEDYRGENYAEIQRTVQEDLEDFPYHTLQSLDPNTNFSDQSVTQAITNHLMGETRFEMTSIHDVSLRDAWSKVLQGCMEMLPAVESLLLNFTETSGMDNSYLFDIRSGVVLATDNRHRNDATLEQVTEYLSRFLQFRHLYKQLRQASEQTGNEPPTADADGEDLEWWDREDPSEQWMTQATKLSPNTTLSLWQFTPDVALVVLLRTDTWQSRRGGIEYNLTFLRQGVRRIMQEV</sequence>
<dbReference type="GO" id="GO:0005525">
    <property type="term" value="F:GTP binding"/>
    <property type="evidence" value="ECO:0007669"/>
    <property type="project" value="UniProtKB-UniRule"/>
</dbReference>
<dbReference type="GO" id="GO:1990131">
    <property type="term" value="C:Gtr1-Gtr2 GTPase complex"/>
    <property type="evidence" value="ECO:0007669"/>
    <property type="project" value="UniProtKB-UniRule"/>
</dbReference>
<comment type="function">
    <text evidence="4">GTPase involved in activation of the TORC1 signaling pathway, which promotes growth and represses autophagy in nutrient-rich conditions.</text>
</comment>
<feature type="region of interest" description="Disordered" evidence="5">
    <location>
        <begin position="1"/>
        <end position="20"/>
    </location>
</feature>
<evidence type="ECO:0000256" key="1">
    <source>
        <dbReference type="ARBA" id="ARBA00007756"/>
    </source>
</evidence>
<keyword evidence="7" id="KW-1185">Reference proteome</keyword>
<keyword evidence="3 4" id="KW-0342">GTP-binding</keyword>